<reference evidence="3 4" key="1">
    <citation type="submission" date="2017-07" db="EMBL/GenBank/DDBJ databases">
        <title>The new phylogeny of genus Mycobacterium.</title>
        <authorList>
            <person name="Tortoli E."/>
            <person name="Trovato A."/>
            <person name="Cirillo D.M."/>
        </authorList>
    </citation>
    <scope>NUCLEOTIDE SEQUENCE [LARGE SCALE GENOMIC DNA]</scope>
    <source>
        <strain evidence="3 4">ATCC 33027</strain>
    </source>
</reference>
<name>A0A255DJB3_9MYCO</name>
<gene>
    <name evidence="3" type="ORF">CG716_12530</name>
</gene>
<comment type="caution">
    <text evidence="3">The sequence shown here is derived from an EMBL/GenBank/DDBJ whole genome shotgun (WGS) entry which is preliminary data.</text>
</comment>
<feature type="transmembrane region" description="Helical" evidence="1">
    <location>
        <begin position="412"/>
        <end position="430"/>
    </location>
</feature>
<feature type="transmembrane region" description="Helical" evidence="1">
    <location>
        <begin position="114"/>
        <end position="134"/>
    </location>
</feature>
<dbReference type="Gene3D" id="3.10.20.90">
    <property type="entry name" value="Phosphatidylinositol 3-kinase Catalytic Subunit, Chain A, domain 1"/>
    <property type="match status" value="1"/>
</dbReference>
<dbReference type="Pfam" id="PF19053">
    <property type="entry name" value="EccD"/>
    <property type="match status" value="1"/>
</dbReference>
<feature type="transmembrane region" description="Helical" evidence="1">
    <location>
        <begin position="223"/>
        <end position="247"/>
    </location>
</feature>
<evidence type="ECO:0000256" key="1">
    <source>
        <dbReference type="SAM" id="Phobius"/>
    </source>
</evidence>
<evidence type="ECO:0000313" key="3">
    <source>
        <dbReference type="EMBL" id="OYN79190.1"/>
    </source>
</evidence>
<dbReference type="AlphaFoldDB" id="A0A255DJB3"/>
<dbReference type="EMBL" id="NOZR01000009">
    <property type="protein sequence ID" value="OYN79190.1"/>
    <property type="molecule type" value="Genomic_DNA"/>
</dbReference>
<keyword evidence="1" id="KW-0812">Transmembrane</keyword>
<dbReference type="InterPro" id="IPR044049">
    <property type="entry name" value="EccD_transm"/>
</dbReference>
<dbReference type="OrthoDB" id="4156660at2"/>
<dbReference type="RefSeq" id="WP_094479949.1">
    <property type="nucleotide sequence ID" value="NZ_JACKSC010000333.1"/>
</dbReference>
<evidence type="ECO:0000259" key="2">
    <source>
        <dbReference type="Pfam" id="PF19053"/>
    </source>
</evidence>
<keyword evidence="1" id="KW-0472">Membrane</keyword>
<proteinExistence type="predicted"/>
<feature type="transmembrane region" description="Helical" evidence="1">
    <location>
        <begin position="253"/>
        <end position="275"/>
    </location>
</feature>
<feature type="transmembrane region" description="Helical" evidence="1">
    <location>
        <begin position="140"/>
        <end position="160"/>
    </location>
</feature>
<protein>
    <recommendedName>
        <fullName evidence="2">EccD-like transmembrane domain-containing protein</fullName>
    </recommendedName>
</protein>
<feature type="transmembrane region" description="Helical" evidence="1">
    <location>
        <begin position="321"/>
        <end position="337"/>
    </location>
</feature>
<dbReference type="Proteomes" id="UP000216063">
    <property type="component" value="Unassembled WGS sequence"/>
</dbReference>
<keyword evidence="4" id="KW-1185">Reference proteome</keyword>
<feature type="transmembrane region" description="Helical" evidence="1">
    <location>
        <begin position="296"/>
        <end position="315"/>
    </location>
</feature>
<feature type="transmembrane region" description="Helical" evidence="1">
    <location>
        <begin position="349"/>
        <end position="367"/>
    </location>
</feature>
<keyword evidence="1" id="KW-1133">Transmembrane helix</keyword>
<feature type="transmembrane region" description="Helical" evidence="1">
    <location>
        <begin position="373"/>
        <end position="391"/>
    </location>
</feature>
<dbReference type="InterPro" id="IPR024962">
    <property type="entry name" value="YukD-like"/>
</dbReference>
<feature type="transmembrane region" description="Helical" evidence="1">
    <location>
        <begin position="169"/>
        <end position="188"/>
    </location>
</feature>
<sequence length="431" mass="42988">MAPTGEMCHVSICTGDREVDVMLPAQLPIAELMPAVVDLVGGVDVDGADPHLARVGGEMLDPAATLAQQAVPDGDLLILTASVRAVPAPRFDASTAVVAVVDGLTPAPWPGTRAGWVVLGWVAAILVSLLGRGLLDANDVRHPAVAAAAASVSLAGAVAVQRAQRDQRCAVGLAVLAAVFAGLTGALNCLGSPWPPGFLLALSAVSSTSLLAWRLLDCAPLVFLPLAGVAMAAAAATAGAVANWWPAAAVGPMLGMGAIVVLAVSTTVAVLGCGLSAADLCDTELDTRTATAHRRLTGLVVAASAAAALGTILAAATTPRPLVAAGFIATVATALLLQTSRHNCPHHVAALTISAGGAVTSLIWLSAAEVPASTPWLCGGLLVVAFGAAWSGRHWPGKLRPVARRMISLFDLAVGAIVVPSAGAAAGIGLL</sequence>
<feature type="domain" description="EccD-like transmembrane" evidence="2">
    <location>
        <begin position="119"/>
        <end position="427"/>
    </location>
</feature>
<feature type="transmembrane region" description="Helical" evidence="1">
    <location>
        <begin position="194"/>
        <end position="216"/>
    </location>
</feature>
<accession>A0A255DJB3</accession>
<dbReference type="Pfam" id="PF08817">
    <property type="entry name" value="YukD"/>
    <property type="match status" value="1"/>
</dbReference>
<organism evidence="3 4">
    <name type="scientific">Mycolicibacterium sphagni</name>
    <dbReference type="NCBI Taxonomy" id="1786"/>
    <lineage>
        <taxon>Bacteria</taxon>
        <taxon>Bacillati</taxon>
        <taxon>Actinomycetota</taxon>
        <taxon>Actinomycetes</taxon>
        <taxon>Mycobacteriales</taxon>
        <taxon>Mycobacteriaceae</taxon>
        <taxon>Mycolicibacterium</taxon>
    </lineage>
</organism>
<evidence type="ECO:0000313" key="4">
    <source>
        <dbReference type="Proteomes" id="UP000216063"/>
    </source>
</evidence>